<dbReference type="SMART" id="SM00054">
    <property type="entry name" value="EFh"/>
    <property type="match status" value="1"/>
</dbReference>
<dbReference type="PROSITE" id="PS50222">
    <property type="entry name" value="EF_HAND_2"/>
    <property type="match status" value="1"/>
</dbReference>
<evidence type="ECO:0000256" key="3">
    <source>
        <dbReference type="ARBA" id="ARBA00022737"/>
    </source>
</evidence>
<keyword evidence="5" id="KW-0106">Calcium</keyword>
<evidence type="ECO:0000256" key="8">
    <source>
        <dbReference type="ARBA" id="ARBA00023136"/>
    </source>
</evidence>
<keyword evidence="3" id="KW-0677">Repeat</keyword>
<keyword evidence="6" id="KW-0809">Transit peptide</keyword>
<dbReference type="Pfam" id="PF00036">
    <property type="entry name" value="EF-hand_1"/>
    <property type="match status" value="1"/>
</dbReference>
<dbReference type="Proteomes" id="UP000218231">
    <property type="component" value="Unassembled WGS sequence"/>
</dbReference>
<dbReference type="GO" id="GO:0036444">
    <property type="term" value="P:calcium import into the mitochondrion"/>
    <property type="evidence" value="ECO:0007669"/>
    <property type="project" value="TreeGrafter"/>
</dbReference>
<evidence type="ECO:0000259" key="9">
    <source>
        <dbReference type="PROSITE" id="PS50222"/>
    </source>
</evidence>
<keyword evidence="7" id="KW-0496">Mitochondrion</keyword>
<dbReference type="InterPro" id="IPR002048">
    <property type="entry name" value="EF_hand_dom"/>
</dbReference>
<sequence length="152" mass="17814">MPTISPVDFARLILRYTIVNTDDYYKYIQRVQERSRSDEKGVSLEQWAKFSIFLNNLEEFTTAVRLYTNADIPVSPEEFTRAVESTIGQRLDPVIVNLIFRIFDANNDGTLSYSEFLAVMNDRLHRGLRGRLEKQYTWKAFKSCVVNEITRF</sequence>
<dbReference type="InterPro" id="IPR039800">
    <property type="entry name" value="MICU1/2/3"/>
</dbReference>
<proteinExistence type="predicted"/>
<reference evidence="10 11" key="1">
    <citation type="journal article" date="2017" name="Curr. Biol.">
        <title>Genome architecture and evolution of a unichromosomal asexual nematode.</title>
        <authorList>
            <person name="Fradin H."/>
            <person name="Zegar C."/>
            <person name="Gutwein M."/>
            <person name="Lucas J."/>
            <person name="Kovtun M."/>
            <person name="Corcoran D."/>
            <person name="Baugh L.R."/>
            <person name="Kiontke K."/>
            <person name="Gunsalus K."/>
            <person name="Fitch D.H."/>
            <person name="Piano F."/>
        </authorList>
    </citation>
    <scope>NUCLEOTIDE SEQUENCE [LARGE SCALE GENOMIC DNA]</scope>
    <source>
        <strain evidence="10">PF1309</strain>
    </source>
</reference>
<comment type="subcellular location">
    <subcellularLocation>
        <location evidence="1">Mitochondrion inner membrane</location>
    </subcellularLocation>
    <subcellularLocation>
        <location evidence="2">Mitochondrion intermembrane space</location>
    </subcellularLocation>
</comment>
<dbReference type="GO" id="GO:0051560">
    <property type="term" value="P:mitochondrial calcium ion homeostasis"/>
    <property type="evidence" value="ECO:0007669"/>
    <property type="project" value="TreeGrafter"/>
</dbReference>
<evidence type="ECO:0000313" key="10">
    <source>
        <dbReference type="EMBL" id="PAV84195.1"/>
    </source>
</evidence>
<dbReference type="GO" id="GO:0005509">
    <property type="term" value="F:calcium ion binding"/>
    <property type="evidence" value="ECO:0007669"/>
    <property type="project" value="InterPro"/>
</dbReference>
<evidence type="ECO:0000256" key="2">
    <source>
        <dbReference type="ARBA" id="ARBA00004569"/>
    </source>
</evidence>
<keyword evidence="11" id="KW-1185">Reference proteome</keyword>
<evidence type="ECO:0000256" key="7">
    <source>
        <dbReference type="ARBA" id="ARBA00023128"/>
    </source>
</evidence>
<dbReference type="GO" id="GO:1990246">
    <property type="term" value="C:uniplex complex"/>
    <property type="evidence" value="ECO:0007669"/>
    <property type="project" value="TreeGrafter"/>
</dbReference>
<evidence type="ECO:0000256" key="4">
    <source>
        <dbReference type="ARBA" id="ARBA00022792"/>
    </source>
</evidence>
<dbReference type="Gene3D" id="1.10.238.10">
    <property type="entry name" value="EF-hand"/>
    <property type="match status" value="1"/>
</dbReference>
<dbReference type="InterPro" id="IPR011992">
    <property type="entry name" value="EF-hand-dom_pair"/>
</dbReference>
<feature type="domain" description="EF-hand" evidence="9">
    <location>
        <begin position="91"/>
        <end position="126"/>
    </location>
</feature>
<keyword evidence="4" id="KW-0999">Mitochondrion inner membrane</keyword>
<protein>
    <recommendedName>
        <fullName evidence="9">EF-hand domain-containing protein</fullName>
    </recommendedName>
</protein>
<dbReference type="EMBL" id="LIAE01006881">
    <property type="protein sequence ID" value="PAV84195.1"/>
    <property type="molecule type" value="Genomic_DNA"/>
</dbReference>
<dbReference type="PANTHER" id="PTHR12294">
    <property type="entry name" value="EF HAND DOMAIN FAMILY A1,A2-RELATED"/>
    <property type="match status" value="1"/>
</dbReference>
<accession>A0A2A2LDL1</accession>
<dbReference type="PANTHER" id="PTHR12294:SF13">
    <property type="entry name" value="MITOCHONDRIAL CALCIUM UPTAKE 3, ISOFORM D"/>
    <property type="match status" value="1"/>
</dbReference>
<evidence type="ECO:0000256" key="1">
    <source>
        <dbReference type="ARBA" id="ARBA00004273"/>
    </source>
</evidence>
<dbReference type="PROSITE" id="PS00018">
    <property type="entry name" value="EF_HAND_1"/>
    <property type="match status" value="1"/>
</dbReference>
<organism evidence="10 11">
    <name type="scientific">Diploscapter pachys</name>
    <dbReference type="NCBI Taxonomy" id="2018661"/>
    <lineage>
        <taxon>Eukaryota</taxon>
        <taxon>Metazoa</taxon>
        <taxon>Ecdysozoa</taxon>
        <taxon>Nematoda</taxon>
        <taxon>Chromadorea</taxon>
        <taxon>Rhabditida</taxon>
        <taxon>Rhabditina</taxon>
        <taxon>Rhabditomorpha</taxon>
        <taxon>Rhabditoidea</taxon>
        <taxon>Rhabditidae</taxon>
        <taxon>Diploscapter</taxon>
    </lineage>
</organism>
<dbReference type="GO" id="GO:0005758">
    <property type="term" value="C:mitochondrial intermembrane space"/>
    <property type="evidence" value="ECO:0007669"/>
    <property type="project" value="UniProtKB-SubCell"/>
</dbReference>
<dbReference type="InterPro" id="IPR018247">
    <property type="entry name" value="EF_Hand_1_Ca_BS"/>
</dbReference>
<evidence type="ECO:0000256" key="6">
    <source>
        <dbReference type="ARBA" id="ARBA00022946"/>
    </source>
</evidence>
<dbReference type="SUPFAM" id="SSF47473">
    <property type="entry name" value="EF-hand"/>
    <property type="match status" value="1"/>
</dbReference>
<evidence type="ECO:0000313" key="11">
    <source>
        <dbReference type="Proteomes" id="UP000218231"/>
    </source>
</evidence>
<dbReference type="STRING" id="2018661.A0A2A2LDL1"/>
<keyword evidence="8" id="KW-0472">Membrane</keyword>
<evidence type="ECO:0000256" key="5">
    <source>
        <dbReference type="ARBA" id="ARBA00022837"/>
    </source>
</evidence>
<gene>
    <name evidence="10" type="ORF">WR25_06122</name>
</gene>
<comment type="caution">
    <text evidence="10">The sequence shown here is derived from an EMBL/GenBank/DDBJ whole genome shotgun (WGS) entry which is preliminary data.</text>
</comment>
<dbReference type="AlphaFoldDB" id="A0A2A2LDL1"/>
<name>A0A2A2LDL1_9BILA</name>
<dbReference type="OrthoDB" id="5859791at2759"/>